<feature type="domain" description="SpaA-like prealbumin fold" evidence="7">
    <location>
        <begin position="839"/>
        <end position="919"/>
    </location>
</feature>
<dbReference type="InterPro" id="IPR041033">
    <property type="entry name" value="SpaA_PFL_dom_1"/>
</dbReference>
<organism evidence="8 9">
    <name type="scientific">Sharpea porci</name>
    <dbReference type="NCBI Taxonomy" id="2652286"/>
    <lineage>
        <taxon>Bacteria</taxon>
        <taxon>Bacillati</taxon>
        <taxon>Bacillota</taxon>
        <taxon>Erysipelotrichia</taxon>
        <taxon>Erysipelotrichales</taxon>
        <taxon>Coprobacillaceae</taxon>
        <taxon>Sharpea</taxon>
    </lineage>
</organism>
<evidence type="ECO:0000256" key="1">
    <source>
        <dbReference type="ARBA" id="ARBA00007257"/>
    </source>
</evidence>
<keyword evidence="4" id="KW-0472">Membrane</keyword>
<protein>
    <submittedName>
        <fullName evidence="8">Uncharacterized protein</fullName>
    </submittedName>
</protein>
<feature type="chain" id="PRO_5032371100" evidence="5">
    <location>
        <begin position="25"/>
        <end position="1047"/>
    </location>
</feature>
<keyword evidence="3 5" id="KW-0732">Signal</keyword>
<evidence type="ECO:0000313" key="8">
    <source>
        <dbReference type="EMBL" id="MST88053.1"/>
    </source>
</evidence>
<dbReference type="SUPFAM" id="SSF49478">
    <property type="entry name" value="Cna protein B-type domain"/>
    <property type="match status" value="1"/>
</dbReference>
<comment type="similarity">
    <text evidence="1">Belongs to the serine-aspartate repeat-containing protein (SDr) family.</text>
</comment>
<evidence type="ECO:0000256" key="5">
    <source>
        <dbReference type="SAM" id="SignalP"/>
    </source>
</evidence>
<reference evidence="8 9" key="1">
    <citation type="submission" date="2019-08" db="EMBL/GenBank/DDBJ databases">
        <title>In-depth cultivation of the pig gut microbiome towards novel bacterial diversity and tailored functional studies.</title>
        <authorList>
            <person name="Wylensek D."/>
            <person name="Hitch T.C.A."/>
            <person name="Clavel T."/>
        </authorList>
    </citation>
    <scope>NUCLEOTIDE SEQUENCE [LARGE SCALE GENOMIC DNA]</scope>
    <source>
        <strain evidence="8 9">CA-Schmier-601-WT-3</strain>
    </source>
</reference>
<evidence type="ECO:0000259" key="7">
    <source>
        <dbReference type="Pfam" id="PF17802"/>
    </source>
</evidence>
<feature type="domain" description="SpaA-like prealbumin fold" evidence="7">
    <location>
        <begin position="926"/>
        <end position="1006"/>
    </location>
</feature>
<keyword evidence="4" id="KW-1133">Transmembrane helix</keyword>
<dbReference type="InterPro" id="IPR013783">
    <property type="entry name" value="Ig-like_fold"/>
</dbReference>
<sequence length="1047" mass="117523">MIKRYLRLLLCVMCSFFITVSAFALHSPIHGAESLFLDTTTMKIEFDFHGNHSDHEGFITLGGQVAFCADYYKKVGFKKTYYSVENGHLRYDDATLKKLRTLAYYGYGYNGDQSYEMYMATQAAIWEVIHGGEVVLSLYKGNGKFKNKNVDINAQQASEKLARLRTIVAAKWTNFGQIPQLPSSNRLSGIGDHHVLTLHDPLGTLEDYDLTDDAGLQVSKNGNTLAIKASQAFTGKKTLRFSFHNRNNGALNNSQPILYMAKDYQDVVRLGFMYNNSFTLDVEMRQGQIEVIKKDAVTNEPIIHPATFKLFDEYGQLVATLTTKDGKALSPLLPEGTYTLEETQAPNGYVKRDKIQIQANFSQKATQSVNVYNDAIKGAIHIDKNILLHKDADLSLVDHDFSKIAFTLRAQEDILAPDHAKVIYKKGTEIGTYHLSKEGKLDIDQLYLGKYVLQEVKSPSQLITNNQEYIFDLKAQSEIATVVKKATVNNQPTIVEISKKVLTGEDELPGVKLALYDQHNNLVDQWISTSQPHVIEGLHRNTAYKLVEVSAPKGYVISSPITFTIQDHAQRQKIVMKDKQVVVSKQAITGEKELPGAKLAVLDDKGKVVDQWTSTNTPHYVSGLIEGKTYILRELEAPKGYVISGDIHFTVSQDKTMQKVVMKDKQIVVSKQAISGEKELPGAKLAVLDDKGKVVDQWTSTNTPHYVSGLIEGKTYILRELEAPKGYVISGDVNFTVSQDKTMQKVVMKDKQVVVSKQAITGEKELPGAKLGVYDEEGNEIDVWISTQEPHYVNHLTEGKRYILKELEAPAGYVLGDPISFQVEETKTLQQVVMKNKQFFISKKDIVHEKELPGAKLVVVNEKDEVVDEWLSTDQPHAIRNLKMNQCYILRELLSPDHYAIAKDIPFTVSDKWENQYLTMYDRLTELKVSKTDASMKDLKGAKLQIVDEDGHVVEEWMSNGEVHIVKGLILNKKYILREVQAPDGYKISQDLPFTMVDGDHLTIVNEKEPVVPTSDATQISVYALLLGIGLFGILLIFISKKVKGRE</sequence>
<dbReference type="Pfam" id="PF08341">
    <property type="entry name" value="TED"/>
    <property type="match status" value="1"/>
</dbReference>
<feature type="signal peptide" evidence="5">
    <location>
        <begin position="1"/>
        <end position="24"/>
    </location>
</feature>
<accession>A0A844FQV8</accession>
<evidence type="ECO:0000256" key="2">
    <source>
        <dbReference type="ARBA" id="ARBA00022525"/>
    </source>
</evidence>
<dbReference type="Proteomes" id="UP000442619">
    <property type="component" value="Unassembled WGS sequence"/>
</dbReference>
<feature type="domain" description="Thioester" evidence="6">
    <location>
        <begin position="65"/>
        <end position="142"/>
    </location>
</feature>
<feature type="domain" description="SpaA-like prealbumin fold" evidence="7">
    <location>
        <begin position="666"/>
        <end position="751"/>
    </location>
</feature>
<feature type="domain" description="SpaA-like prealbumin fold" evidence="7">
    <location>
        <begin position="752"/>
        <end position="837"/>
    </location>
</feature>
<name>A0A844FQV8_9FIRM</name>
<dbReference type="RefSeq" id="WP_154513999.1">
    <property type="nucleotide sequence ID" value="NZ_VUNM01000001.1"/>
</dbReference>
<feature type="domain" description="SpaA-like prealbumin fold" evidence="7">
    <location>
        <begin position="495"/>
        <end position="579"/>
    </location>
</feature>
<dbReference type="InterPro" id="IPR013552">
    <property type="entry name" value="Thioester_dom"/>
</dbReference>
<comment type="caution">
    <text evidence="8">The sequence shown here is derived from an EMBL/GenBank/DDBJ whole genome shotgun (WGS) entry which is preliminary data.</text>
</comment>
<dbReference type="EMBL" id="VUNM01000001">
    <property type="protein sequence ID" value="MST88053.1"/>
    <property type="molecule type" value="Genomic_DNA"/>
</dbReference>
<keyword evidence="9" id="KW-1185">Reference proteome</keyword>
<proteinExistence type="inferred from homology"/>
<feature type="domain" description="SpaA-like prealbumin fold" evidence="7">
    <location>
        <begin position="287"/>
        <end position="373"/>
    </location>
</feature>
<keyword evidence="2" id="KW-0964">Secreted</keyword>
<feature type="domain" description="SpaA-like prealbumin fold" evidence="7">
    <location>
        <begin position="422"/>
        <end position="483"/>
    </location>
</feature>
<dbReference type="Gene3D" id="2.60.40.10">
    <property type="entry name" value="Immunoglobulins"/>
    <property type="match status" value="8"/>
</dbReference>
<feature type="domain" description="SpaA-like prealbumin fold" evidence="7">
    <location>
        <begin position="580"/>
        <end position="665"/>
    </location>
</feature>
<gene>
    <name evidence="8" type="ORF">FYJ79_00295</name>
</gene>
<dbReference type="AlphaFoldDB" id="A0A844FQV8"/>
<dbReference type="Pfam" id="PF17802">
    <property type="entry name" value="SpaA"/>
    <property type="match status" value="8"/>
</dbReference>
<evidence type="ECO:0000256" key="3">
    <source>
        <dbReference type="ARBA" id="ARBA00022729"/>
    </source>
</evidence>
<keyword evidence="4" id="KW-0812">Transmembrane</keyword>
<dbReference type="PANTHER" id="PTHR36108:SF13">
    <property type="entry name" value="COLOSSIN-B-RELATED"/>
    <property type="match status" value="1"/>
</dbReference>
<feature type="transmembrane region" description="Helical" evidence="4">
    <location>
        <begin position="1020"/>
        <end position="1039"/>
    </location>
</feature>
<evidence type="ECO:0000256" key="4">
    <source>
        <dbReference type="SAM" id="Phobius"/>
    </source>
</evidence>
<evidence type="ECO:0000313" key="9">
    <source>
        <dbReference type="Proteomes" id="UP000442619"/>
    </source>
</evidence>
<evidence type="ECO:0000259" key="6">
    <source>
        <dbReference type="Pfam" id="PF08341"/>
    </source>
</evidence>
<dbReference type="PANTHER" id="PTHR36108">
    <property type="entry name" value="COLOSSIN-B-RELATED"/>
    <property type="match status" value="1"/>
</dbReference>